<reference evidence="3" key="1">
    <citation type="submission" date="2022-11" db="UniProtKB">
        <authorList>
            <consortium name="WormBaseParasite"/>
        </authorList>
    </citation>
    <scope>IDENTIFICATION</scope>
</reference>
<dbReference type="InterPro" id="IPR012337">
    <property type="entry name" value="RNaseH-like_sf"/>
</dbReference>
<dbReference type="InterPro" id="IPR003165">
    <property type="entry name" value="Piwi"/>
</dbReference>
<dbReference type="InterPro" id="IPR036397">
    <property type="entry name" value="RNaseH_sf"/>
</dbReference>
<dbReference type="GO" id="GO:0003676">
    <property type="term" value="F:nucleic acid binding"/>
    <property type="evidence" value="ECO:0007669"/>
    <property type="project" value="InterPro"/>
</dbReference>
<feature type="domain" description="Piwi" evidence="1">
    <location>
        <begin position="3"/>
        <end position="68"/>
    </location>
</feature>
<dbReference type="Gene3D" id="3.30.420.10">
    <property type="entry name" value="Ribonuclease H-like superfamily/Ribonuclease H"/>
    <property type="match status" value="1"/>
</dbReference>
<evidence type="ECO:0000259" key="1">
    <source>
        <dbReference type="Pfam" id="PF02171"/>
    </source>
</evidence>
<dbReference type="AlphaFoldDB" id="A0A914ZD76"/>
<organism evidence="2 3">
    <name type="scientific">Panagrolaimus superbus</name>
    <dbReference type="NCBI Taxonomy" id="310955"/>
    <lineage>
        <taxon>Eukaryota</taxon>
        <taxon>Metazoa</taxon>
        <taxon>Ecdysozoa</taxon>
        <taxon>Nematoda</taxon>
        <taxon>Chromadorea</taxon>
        <taxon>Rhabditida</taxon>
        <taxon>Tylenchina</taxon>
        <taxon>Panagrolaimomorpha</taxon>
        <taxon>Panagrolaimoidea</taxon>
        <taxon>Panagrolaimidae</taxon>
        <taxon>Panagrolaimus</taxon>
    </lineage>
</organism>
<dbReference type="SUPFAM" id="SSF53098">
    <property type="entry name" value="Ribonuclease H-like"/>
    <property type="match status" value="1"/>
</dbReference>
<dbReference type="WBParaSite" id="PSU_v2.g8215.t1">
    <property type="protein sequence ID" value="PSU_v2.g8215.t1"/>
    <property type="gene ID" value="PSU_v2.g8215"/>
</dbReference>
<sequence>MTAHRAFTGTAKTIMITKICDEIGISMTEAQEFLLGLTYLHQIVSSPISLPTPVNQADAIAQRGQQLYRTSKTFCPDEIPRNDDGIINDKELTELLSINTKELPTSRYNA</sequence>
<evidence type="ECO:0000313" key="2">
    <source>
        <dbReference type="Proteomes" id="UP000887577"/>
    </source>
</evidence>
<name>A0A914ZD76_9BILA</name>
<keyword evidence="2" id="KW-1185">Reference proteome</keyword>
<accession>A0A914ZD76</accession>
<dbReference type="Proteomes" id="UP000887577">
    <property type="component" value="Unplaced"/>
</dbReference>
<evidence type="ECO:0000313" key="3">
    <source>
        <dbReference type="WBParaSite" id="PSU_v2.g8215.t1"/>
    </source>
</evidence>
<dbReference type="Pfam" id="PF02171">
    <property type="entry name" value="Piwi"/>
    <property type="match status" value="1"/>
</dbReference>
<proteinExistence type="predicted"/>
<protein>
    <submittedName>
        <fullName evidence="3">Piwi domain-containing protein</fullName>
    </submittedName>
</protein>